<evidence type="ECO:0000259" key="2">
    <source>
        <dbReference type="Pfam" id="PF16020"/>
    </source>
</evidence>
<reference evidence="4" key="1">
    <citation type="submission" date="2025-08" db="UniProtKB">
        <authorList>
            <consortium name="RefSeq"/>
        </authorList>
    </citation>
    <scope>IDENTIFICATION</scope>
    <source>
        <tissue evidence="4">Adult</tissue>
    </source>
</reference>
<protein>
    <submittedName>
        <fullName evidence="4">Uncharacterized protein LOC105223408</fullName>
    </submittedName>
</protein>
<dbReference type="KEGG" id="bdr:105223408"/>
<evidence type="ECO:0000313" key="3">
    <source>
        <dbReference type="Proteomes" id="UP001652620"/>
    </source>
</evidence>
<dbReference type="FunCoup" id="A0A6I9UVX4">
    <property type="interactions" value="287"/>
</dbReference>
<name>A0A6I9UVX4_BACDO</name>
<dbReference type="PANTHER" id="PTHR22133">
    <property type="entry name" value="AT01821P-RELATED"/>
    <property type="match status" value="1"/>
</dbReference>
<gene>
    <name evidence="4" type="primary">LOC105223408</name>
</gene>
<keyword evidence="1" id="KW-0472">Membrane</keyword>
<evidence type="ECO:0000313" key="4">
    <source>
        <dbReference type="RefSeq" id="XP_011199438.2"/>
    </source>
</evidence>
<accession>A0A6I9UVX4</accession>
<dbReference type="GeneID" id="105223408"/>
<dbReference type="InterPro" id="IPR031973">
    <property type="entry name" value="Deltameth_res_prag01"/>
</dbReference>
<sequence length="90" mass="9772">MLVKHILKQGLLVKNAGALSRAAYHGGHHQQTTLNDLPVPEGDWQEQHSRQNAKYNAWLVGGVLLLAGTIGFVKTSGVIEFNSKAPESLD</sequence>
<keyword evidence="1" id="KW-0812">Transmembrane</keyword>
<keyword evidence="3" id="KW-1185">Reference proteome</keyword>
<dbReference type="PANTHER" id="PTHR22133:SF2">
    <property type="entry name" value="AT01821P-RELATED"/>
    <property type="match status" value="1"/>
</dbReference>
<dbReference type="AlphaFoldDB" id="A0A6I9UVX4"/>
<dbReference type="OrthoDB" id="9981889at2759"/>
<feature type="transmembrane region" description="Helical" evidence="1">
    <location>
        <begin position="55"/>
        <end position="73"/>
    </location>
</feature>
<dbReference type="RefSeq" id="XP_011199438.2">
    <property type="nucleotide sequence ID" value="XM_011201136.4"/>
</dbReference>
<dbReference type="Pfam" id="PF16020">
    <property type="entry name" value="Deltameth_res"/>
    <property type="match status" value="1"/>
</dbReference>
<proteinExistence type="predicted"/>
<dbReference type="Proteomes" id="UP001652620">
    <property type="component" value="Chromosome 5"/>
</dbReference>
<dbReference type="InParanoid" id="A0A6I9UVX4"/>
<keyword evidence="1" id="KW-1133">Transmembrane helix</keyword>
<feature type="domain" description="Deltamethrin resistance protein prag01" evidence="2">
    <location>
        <begin position="35"/>
        <end position="86"/>
    </location>
</feature>
<organism evidence="3 4">
    <name type="scientific">Bactrocera dorsalis</name>
    <name type="common">Oriental fruit fly</name>
    <name type="synonym">Dacus dorsalis</name>
    <dbReference type="NCBI Taxonomy" id="27457"/>
    <lineage>
        <taxon>Eukaryota</taxon>
        <taxon>Metazoa</taxon>
        <taxon>Ecdysozoa</taxon>
        <taxon>Arthropoda</taxon>
        <taxon>Hexapoda</taxon>
        <taxon>Insecta</taxon>
        <taxon>Pterygota</taxon>
        <taxon>Neoptera</taxon>
        <taxon>Endopterygota</taxon>
        <taxon>Diptera</taxon>
        <taxon>Brachycera</taxon>
        <taxon>Muscomorpha</taxon>
        <taxon>Tephritoidea</taxon>
        <taxon>Tephritidae</taxon>
        <taxon>Bactrocera</taxon>
        <taxon>Bactrocera</taxon>
    </lineage>
</organism>
<evidence type="ECO:0000256" key="1">
    <source>
        <dbReference type="SAM" id="Phobius"/>
    </source>
</evidence>